<accession>A0A150PI49</accession>
<organism evidence="10 11">
    <name type="scientific">Sorangium cellulosum</name>
    <name type="common">Polyangium cellulosum</name>
    <dbReference type="NCBI Taxonomy" id="56"/>
    <lineage>
        <taxon>Bacteria</taxon>
        <taxon>Pseudomonadati</taxon>
        <taxon>Myxococcota</taxon>
        <taxon>Polyangia</taxon>
        <taxon>Polyangiales</taxon>
        <taxon>Polyangiaceae</taxon>
        <taxon>Sorangium</taxon>
    </lineage>
</organism>
<dbReference type="FunFam" id="1.20.1260.10:FF:000005">
    <property type="entry name" value="Bacterioferritin"/>
    <property type="match status" value="1"/>
</dbReference>
<proteinExistence type="inferred from homology"/>
<feature type="binding site" evidence="7">
    <location>
        <position position="130"/>
    </location>
    <ligand>
        <name>Fe cation</name>
        <dbReference type="ChEBI" id="CHEBI:24875"/>
        <label>2</label>
    </ligand>
</feature>
<comment type="caution">
    <text evidence="10">The sequence shown here is derived from an EMBL/GenBank/DDBJ whole genome shotgun (WGS) entry which is preliminary data.</text>
</comment>
<dbReference type="InterPro" id="IPR002024">
    <property type="entry name" value="Bacterioferritin"/>
</dbReference>
<dbReference type="InterPro" id="IPR009078">
    <property type="entry name" value="Ferritin-like_SF"/>
</dbReference>
<dbReference type="AlphaFoldDB" id="A0A150PI49"/>
<feature type="binding site" description="axial binding residue" evidence="7">
    <location>
        <position position="52"/>
    </location>
    <ligand>
        <name>heme b</name>
        <dbReference type="ChEBI" id="CHEBI:60344"/>
        <note>ligand shared between dimeric partners</note>
    </ligand>
    <ligandPart>
        <name>Fe</name>
        <dbReference type="ChEBI" id="CHEBI:18248"/>
    </ligandPart>
</feature>
<feature type="binding site" evidence="7">
    <location>
        <position position="94"/>
    </location>
    <ligand>
        <name>Fe cation</name>
        <dbReference type="ChEBI" id="CHEBI:24875"/>
        <label>2</label>
    </ligand>
</feature>
<gene>
    <name evidence="10" type="ORF">BE08_09020</name>
</gene>
<dbReference type="EC" id="1.16.3.1" evidence="6"/>
<feature type="binding site" evidence="7">
    <location>
        <position position="127"/>
    </location>
    <ligand>
        <name>Fe cation</name>
        <dbReference type="ChEBI" id="CHEBI:24875"/>
        <label>2</label>
    </ligand>
</feature>
<evidence type="ECO:0000313" key="10">
    <source>
        <dbReference type="EMBL" id="KYF55344.1"/>
    </source>
</evidence>
<feature type="binding site" evidence="7">
    <location>
        <position position="18"/>
    </location>
    <ligand>
        <name>Fe cation</name>
        <dbReference type="ChEBI" id="CHEBI:24875"/>
        <label>1</label>
    </ligand>
</feature>
<evidence type="ECO:0000259" key="9">
    <source>
        <dbReference type="PROSITE" id="PS50905"/>
    </source>
</evidence>
<evidence type="ECO:0000256" key="2">
    <source>
        <dbReference type="ARBA" id="ARBA00022434"/>
    </source>
</evidence>
<keyword evidence="4 6" id="KW-0479">Metal-binding</keyword>
<dbReference type="PRINTS" id="PR00601">
    <property type="entry name" value="BACFERRITIN"/>
</dbReference>
<evidence type="ECO:0000256" key="5">
    <source>
        <dbReference type="ARBA" id="ARBA00023004"/>
    </source>
</evidence>
<dbReference type="PIRSF" id="PIRSF002560">
    <property type="entry name" value="Bacterioferritin"/>
    <property type="match status" value="1"/>
</dbReference>
<feature type="domain" description="Ferritin-like diiron" evidence="9">
    <location>
        <begin position="1"/>
        <end position="145"/>
    </location>
</feature>
<feature type="binding site" evidence="7">
    <location>
        <position position="51"/>
    </location>
    <ligand>
        <name>Fe cation</name>
        <dbReference type="ChEBI" id="CHEBI:24875"/>
        <label>1</label>
    </ligand>
</feature>
<dbReference type="EMBL" id="JELY01001563">
    <property type="protein sequence ID" value="KYF55344.1"/>
    <property type="molecule type" value="Genomic_DNA"/>
</dbReference>
<dbReference type="InterPro" id="IPR012347">
    <property type="entry name" value="Ferritin-like"/>
</dbReference>
<dbReference type="PROSITE" id="PS50905">
    <property type="entry name" value="FERRITIN_LIKE"/>
    <property type="match status" value="1"/>
</dbReference>
<dbReference type="NCBIfam" id="TIGR00754">
    <property type="entry name" value="bfr"/>
    <property type="match status" value="1"/>
</dbReference>
<dbReference type="SUPFAM" id="SSF47240">
    <property type="entry name" value="Ferritin-like"/>
    <property type="match status" value="1"/>
</dbReference>
<dbReference type="Gene3D" id="1.20.1260.10">
    <property type="match status" value="1"/>
</dbReference>
<feature type="binding site" evidence="7">
    <location>
        <position position="54"/>
    </location>
    <ligand>
        <name>Fe cation</name>
        <dbReference type="ChEBI" id="CHEBI:24875"/>
        <label>1</label>
    </ligand>
</feature>
<keyword evidence="5 6" id="KW-0408">Iron</keyword>
<feature type="binding site" evidence="7">
    <location>
        <position position="51"/>
    </location>
    <ligand>
        <name>Fe cation</name>
        <dbReference type="ChEBI" id="CHEBI:24875"/>
        <label>2</label>
    </ligand>
</feature>
<evidence type="ECO:0000256" key="8">
    <source>
        <dbReference type="RuleBase" id="RU000623"/>
    </source>
</evidence>
<dbReference type="InterPro" id="IPR008331">
    <property type="entry name" value="Ferritin_DPS_dom"/>
</dbReference>
<feature type="binding site" evidence="7">
    <location>
        <position position="127"/>
    </location>
    <ligand>
        <name>Fe cation</name>
        <dbReference type="ChEBI" id="CHEBI:24875"/>
        <label>1</label>
    </ligand>
</feature>
<dbReference type="PANTHER" id="PTHR30295:SF0">
    <property type="entry name" value="BACTERIOFERRITIN"/>
    <property type="match status" value="1"/>
</dbReference>
<dbReference type="GO" id="GO:0004322">
    <property type="term" value="F:ferroxidase activity"/>
    <property type="evidence" value="ECO:0007669"/>
    <property type="project" value="UniProtKB-EC"/>
</dbReference>
<dbReference type="GO" id="GO:0140315">
    <property type="term" value="F:iron ion sequestering activity"/>
    <property type="evidence" value="ECO:0007669"/>
    <property type="project" value="UniProtKB-ARBA"/>
</dbReference>
<dbReference type="GO" id="GO:0005829">
    <property type="term" value="C:cytosol"/>
    <property type="evidence" value="ECO:0007669"/>
    <property type="project" value="TreeGrafter"/>
</dbReference>
<comment type="similarity">
    <text evidence="1 6 8">Belongs to the bacterioferritin family.</text>
</comment>
<dbReference type="InterPro" id="IPR009040">
    <property type="entry name" value="Ferritin-like_diiron"/>
</dbReference>
<dbReference type="CDD" id="cd00907">
    <property type="entry name" value="Bacterioferritin"/>
    <property type="match status" value="1"/>
</dbReference>
<reference evidence="10 11" key="1">
    <citation type="submission" date="2014-02" db="EMBL/GenBank/DDBJ databases">
        <title>The small core and large imbalanced accessory genome model reveals a collaborative survival strategy of Sorangium cellulosum strains in nature.</title>
        <authorList>
            <person name="Han K."/>
            <person name="Peng R."/>
            <person name="Blom J."/>
            <person name="Li Y.-Z."/>
        </authorList>
    </citation>
    <scope>NUCLEOTIDE SEQUENCE [LARGE SCALE GENOMIC DNA]</scope>
    <source>
        <strain evidence="10 11">So0157-25</strain>
    </source>
</reference>
<evidence type="ECO:0000256" key="1">
    <source>
        <dbReference type="ARBA" id="ARBA00008093"/>
    </source>
</evidence>
<evidence type="ECO:0000256" key="4">
    <source>
        <dbReference type="ARBA" id="ARBA00022723"/>
    </source>
</evidence>
<comment type="function">
    <text evidence="6">Iron-storage protein, whose ferroxidase center binds Fe(2+), oxidizes it using dioxygen to Fe(3+), and participates in the subsequent Fe(3+) oxide mineral core formation within the central cavity of the BFR protein shell.</text>
</comment>
<evidence type="ECO:0000313" key="11">
    <source>
        <dbReference type="Proteomes" id="UP000075420"/>
    </source>
</evidence>
<protein>
    <recommendedName>
        <fullName evidence="6 8">Bacterioferritin</fullName>
        <ecNumber evidence="6">1.16.3.1</ecNumber>
    </recommendedName>
</protein>
<dbReference type="GO" id="GO:0008199">
    <property type="term" value="F:ferric iron binding"/>
    <property type="evidence" value="ECO:0007669"/>
    <property type="project" value="InterPro"/>
</dbReference>
<evidence type="ECO:0000256" key="7">
    <source>
        <dbReference type="PIRSR" id="PIRSR002560-1"/>
    </source>
</evidence>
<name>A0A150PI49_SORCE</name>
<dbReference type="Pfam" id="PF00210">
    <property type="entry name" value="Ferritin"/>
    <property type="match status" value="1"/>
</dbReference>
<evidence type="ECO:0000256" key="6">
    <source>
        <dbReference type="PIRNR" id="PIRNR002560"/>
    </source>
</evidence>
<sequence length="156" mass="17662">MKGAKDIVDALNEVLAGELVAINQYFLHAKMCENWGFVTLAAHARAESIDEMKHADAIIDRILFLEGLPNLQRLDTLHIGQTVPEQLKSDLELEYHAVKRLNTAIALCRDKGDRTTEELLARILESEEDHIDWLETQIGLIEKLGETAYLSQQIRT</sequence>
<dbReference type="Proteomes" id="UP000075420">
    <property type="component" value="Unassembled WGS sequence"/>
</dbReference>
<dbReference type="GO" id="GO:0020037">
    <property type="term" value="F:heme binding"/>
    <property type="evidence" value="ECO:0007669"/>
    <property type="project" value="TreeGrafter"/>
</dbReference>
<dbReference type="GO" id="GO:0006879">
    <property type="term" value="P:intracellular iron ion homeostasis"/>
    <property type="evidence" value="ECO:0007669"/>
    <property type="project" value="UniProtKB-KW"/>
</dbReference>
<feature type="binding site" evidence="7">
    <location>
        <position position="50"/>
    </location>
    <ligand>
        <name>Fe cation</name>
        <dbReference type="ChEBI" id="CHEBI:24875"/>
        <label>3</label>
    </ligand>
</feature>
<dbReference type="PANTHER" id="PTHR30295">
    <property type="entry name" value="BACTERIOFERRITIN"/>
    <property type="match status" value="1"/>
</dbReference>
<keyword evidence="3 8" id="KW-0349">Heme</keyword>
<dbReference type="GO" id="GO:0006826">
    <property type="term" value="P:iron ion transport"/>
    <property type="evidence" value="ECO:0007669"/>
    <property type="project" value="InterPro"/>
</dbReference>
<dbReference type="PROSITE" id="PS00549">
    <property type="entry name" value="BACTERIOFERRITIN"/>
    <property type="match status" value="1"/>
</dbReference>
<comment type="catalytic activity">
    <reaction evidence="6">
        <text>4 Fe(2+) + O2 + 4 H(+) = 4 Fe(3+) + 2 H2O</text>
        <dbReference type="Rhea" id="RHEA:11148"/>
        <dbReference type="ChEBI" id="CHEBI:15377"/>
        <dbReference type="ChEBI" id="CHEBI:15378"/>
        <dbReference type="ChEBI" id="CHEBI:15379"/>
        <dbReference type="ChEBI" id="CHEBI:29033"/>
        <dbReference type="ChEBI" id="CHEBI:29034"/>
        <dbReference type="EC" id="1.16.3.1"/>
    </reaction>
</comment>
<evidence type="ECO:0000256" key="3">
    <source>
        <dbReference type="ARBA" id="ARBA00022617"/>
    </source>
</evidence>
<keyword evidence="2 6" id="KW-0409">Iron storage</keyword>